<comment type="caution">
    <text evidence="1">The sequence shown here is derived from an EMBL/GenBank/DDBJ whole genome shotgun (WGS) entry which is preliminary data.</text>
</comment>
<gene>
    <name evidence="1" type="ORF">M9458_051845</name>
</gene>
<evidence type="ECO:0000313" key="1">
    <source>
        <dbReference type="EMBL" id="KAL0152851.1"/>
    </source>
</evidence>
<protein>
    <submittedName>
        <fullName evidence="1">Uncharacterized protein</fullName>
    </submittedName>
</protein>
<feature type="non-terminal residue" evidence="1">
    <location>
        <position position="1"/>
    </location>
</feature>
<dbReference type="AlphaFoldDB" id="A0ABD0MWC4"/>
<name>A0ABD0MWC4_CIRMR</name>
<organism evidence="1 2">
    <name type="scientific">Cirrhinus mrigala</name>
    <name type="common">Mrigala</name>
    <dbReference type="NCBI Taxonomy" id="683832"/>
    <lineage>
        <taxon>Eukaryota</taxon>
        <taxon>Metazoa</taxon>
        <taxon>Chordata</taxon>
        <taxon>Craniata</taxon>
        <taxon>Vertebrata</taxon>
        <taxon>Euteleostomi</taxon>
        <taxon>Actinopterygii</taxon>
        <taxon>Neopterygii</taxon>
        <taxon>Teleostei</taxon>
        <taxon>Ostariophysi</taxon>
        <taxon>Cypriniformes</taxon>
        <taxon>Cyprinidae</taxon>
        <taxon>Labeoninae</taxon>
        <taxon>Labeonini</taxon>
        <taxon>Cirrhinus</taxon>
    </lineage>
</organism>
<accession>A0ABD0MWC4</accession>
<dbReference type="Proteomes" id="UP001529510">
    <property type="component" value="Unassembled WGS sequence"/>
</dbReference>
<evidence type="ECO:0000313" key="2">
    <source>
        <dbReference type="Proteomes" id="UP001529510"/>
    </source>
</evidence>
<reference evidence="1 2" key="1">
    <citation type="submission" date="2024-05" db="EMBL/GenBank/DDBJ databases">
        <title>Genome sequencing and assembly of Indian major carp, Cirrhinus mrigala (Hamilton, 1822).</title>
        <authorList>
            <person name="Mohindra V."/>
            <person name="Chowdhury L.M."/>
            <person name="Lal K."/>
            <person name="Jena J.K."/>
        </authorList>
    </citation>
    <scope>NUCLEOTIDE SEQUENCE [LARGE SCALE GENOMIC DNA]</scope>
    <source>
        <strain evidence="1">CM1030</strain>
        <tissue evidence="1">Blood</tissue>
    </source>
</reference>
<dbReference type="EMBL" id="JAMKFB020000173">
    <property type="protein sequence ID" value="KAL0152851.1"/>
    <property type="molecule type" value="Genomic_DNA"/>
</dbReference>
<feature type="non-terminal residue" evidence="1">
    <location>
        <position position="52"/>
    </location>
</feature>
<keyword evidence="2" id="KW-1185">Reference proteome</keyword>
<sequence>SSRDLRLHRPNVGRKSFAIKCRRRGDILPISKRSLSDIVPMEFCKSGRRRPD</sequence>
<proteinExistence type="predicted"/>